<evidence type="ECO:0000256" key="1">
    <source>
        <dbReference type="ARBA" id="ARBA00006227"/>
    </source>
</evidence>
<dbReference type="Gene3D" id="3.90.1180.10">
    <property type="entry name" value="Ribosomal protein L13"/>
    <property type="match status" value="1"/>
</dbReference>
<evidence type="ECO:0000313" key="6">
    <source>
        <dbReference type="Proteomes" id="UP000177588"/>
    </source>
</evidence>
<sequence length="150" mass="17086">MTKAVENKQPKKERQIKQPERSWYLIDAKGQILGRTATKIAVLLMGKHKPTWQPNQDMGDVVVVTNAAKVVVTGKKEEQKKYYRYSGYPGGLKVEDLKSLRERKPEDVIIHAVAGMLPRNRLGKAMIKKLHVFQGENHPYEAQKPIKLEG</sequence>
<comment type="similarity">
    <text evidence="1 4">Belongs to the universal ribosomal protein uL13 family.</text>
</comment>
<comment type="subunit">
    <text evidence="4">Part of the 50S ribosomal subunit.</text>
</comment>
<accession>A0A1G1WE60</accession>
<dbReference type="GO" id="GO:1990904">
    <property type="term" value="C:ribonucleoprotein complex"/>
    <property type="evidence" value="ECO:0007669"/>
    <property type="project" value="UniProtKB-KW"/>
</dbReference>
<name>A0A1G1WE60_9BACT</name>
<evidence type="ECO:0000256" key="2">
    <source>
        <dbReference type="ARBA" id="ARBA00022980"/>
    </source>
</evidence>
<comment type="function">
    <text evidence="4">This protein is one of the early assembly proteins of the 50S ribosomal subunit, although it is not seen to bind rRNA by itself. It is important during the early stages of 50S assembly.</text>
</comment>
<dbReference type="NCBIfam" id="TIGR01066">
    <property type="entry name" value="rplM_bact"/>
    <property type="match status" value="1"/>
</dbReference>
<dbReference type="Proteomes" id="UP000177588">
    <property type="component" value="Unassembled WGS sequence"/>
</dbReference>
<dbReference type="GO" id="GO:0006412">
    <property type="term" value="P:translation"/>
    <property type="evidence" value="ECO:0007669"/>
    <property type="project" value="UniProtKB-UniRule"/>
</dbReference>
<keyword evidence="2 4" id="KW-0689">Ribosomal protein</keyword>
<dbReference type="GO" id="GO:0003735">
    <property type="term" value="F:structural constituent of ribosome"/>
    <property type="evidence" value="ECO:0007669"/>
    <property type="project" value="InterPro"/>
</dbReference>
<dbReference type="GO" id="GO:0003729">
    <property type="term" value="F:mRNA binding"/>
    <property type="evidence" value="ECO:0007669"/>
    <property type="project" value="TreeGrafter"/>
</dbReference>
<dbReference type="EMBL" id="MHCT01000017">
    <property type="protein sequence ID" value="OGY25986.1"/>
    <property type="molecule type" value="Genomic_DNA"/>
</dbReference>
<comment type="caution">
    <text evidence="5">The sequence shown here is derived from an EMBL/GenBank/DDBJ whole genome shotgun (WGS) entry which is preliminary data.</text>
</comment>
<organism evidence="5 6">
    <name type="scientific">Candidatus Woykebacteria bacterium RBG_16_44_10</name>
    <dbReference type="NCBI Taxonomy" id="1802597"/>
    <lineage>
        <taxon>Bacteria</taxon>
        <taxon>Candidatus Woykeibacteriota</taxon>
    </lineage>
</organism>
<evidence type="ECO:0000313" key="5">
    <source>
        <dbReference type="EMBL" id="OGY25986.1"/>
    </source>
</evidence>
<dbReference type="STRING" id="1802597.A2Z24_02630"/>
<dbReference type="InterPro" id="IPR005823">
    <property type="entry name" value="Ribosomal_uL13_bac-type"/>
</dbReference>
<proteinExistence type="inferred from homology"/>
<keyword evidence="3 4" id="KW-0687">Ribonucleoprotein</keyword>
<evidence type="ECO:0000256" key="4">
    <source>
        <dbReference type="HAMAP-Rule" id="MF_01366"/>
    </source>
</evidence>
<dbReference type="InterPro" id="IPR005822">
    <property type="entry name" value="Ribosomal_uL13"/>
</dbReference>
<dbReference type="HAMAP" id="MF_01366">
    <property type="entry name" value="Ribosomal_uL13"/>
    <property type="match status" value="1"/>
</dbReference>
<dbReference type="Pfam" id="PF00572">
    <property type="entry name" value="Ribosomal_L13"/>
    <property type="match status" value="1"/>
</dbReference>
<dbReference type="AlphaFoldDB" id="A0A1G1WE60"/>
<evidence type="ECO:0000256" key="3">
    <source>
        <dbReference type="ARBA" id="ARBA00023274"/>
    </source>
</evidence>
<reference evidence="5 6" key="1">
    <citation type="journal article" date="2016" name="Nat. Commun.">
        <title>Thousands of microbial genomes shed light on interconnected biogeochemical processes in an aquifer system.</title>
        <authorList>
            <person name="Anantharaman K."/>
            <person name="Brown C.T."/>
            <person name="Hug L.A."/>
            <person name="Sharon I."/>
            <person name="Castelle C.J."/>
            <person name="Probst A.J."/>
            <person name="Thomas B.C."/>
            <person name="Singh A."/>
            <person name="Wilkins M.J."/>
            <person name="Karaoz U."/>
            <person name="Brodie E.L."/>
            <person name="Williams K.H."/>
            <person name="Hubbard S.S."/>
            <person name="Banfield J.F."/>
        </authorList>
    </citation>
    <scope>NUCLEOTIDE SEQUENCE [LARGE SCALE GENOMIC DNA]</scope>
</reference>
<dbReference type="GO" id="GO:0017148">
    <property type="term" value="P:negative regulation of translation"/>
    <property type="evidence" value="ECO:0007669"/>
    <property type="project" value="TreeGrafter"/>
</dbReference>
<protein>
    <recommendedName>
        <fullName evidence="4">Large ribosomal subunit protein uL13</fullName>
    </recommendedName>
</protein>
<gene>
    <name evidence="4" type="primary">rplM</name>
    <name evidence="5" type="ORF">A2Z24_02630</name>
</gene>
<dbReference type="PIRSF" id="PIRSF002181">
    <property type="entry name" value="Ribosomal_L13"/>
    <property type="match status" value="1"/>
</dbReference>
<dbReference type="CDD" id="cd00392">
    <property type="entry name" value="Ribosomal_L13"/>
    <property type="match status" value="1"/>
</dbReference>
<dbReference type="GO" id="GO:0005840">
    <property type="term" value="C:ribosome"/>
    <property type="evidence" value="ECO:0007669"/>
    <property type="project" value="UniProtKB-KW"/>
</dbReference>
<dbReference type="SUPFAM" id="SSF52161">
    <property type="entry name" value="Ribosomal protein L13"/>
    <property type="match status" value="1"/>
</dbReference>
<dbReference type="PANTHER" id="PTHR11545:SF2">
    <property type="entry name" value="LARGE RIBOSOMAL SUBUNIT PROTEIN UL13M"/>
    <property type="match status" value="1"/>
</dbReference>
<dbReference type="PANTHER" id="PTHR11545">
    <property type="entry name" value="RIBOSOMAL PROTEIN L13"/>
    <property type="match status" value="1"/>
</dbReference>
<dbReference type="InterPro" id="IPR036899">
    <property type="entry name" value="Ribosomal_uL13_sf"/>
</dbReference>